<gene>
    <name evidence="2" type="ORF">SDC9_181091</name>
</gene>
<organism evidence="2">
    <name type="scientific">bioreactor metagenome</name>
    <dbReference type="NCBI Taxonomy" id="1076179"/>
    <lineage>
        <taxon>unclassified sequences</taxon>
        <taxon>metagenomes</taxon>
        <taxon>ecological metagenomes</taxon>
    </lineage>
</organism>
<protein>
    <submittedName>
        <fullName evidence="2">Uncharacterized protein</fullName>
    </submittedName>
</protein>
<dbReference type="EMBL" id="VSSQ01086175">
    <property type="protein sequence ID" value="MPN33602.1"/>
    <property type="molecule type" value="Genomic_DNA"/>
</dbReference>
<sequence length="85" mass="8883">MGRFHQAHSRKHPQGSGFVGCGGDDAPPDVVAQTSEVQAAIGLGCRLVHAATANDDRLAAQFGVMQEFDGGEKSIHVEMGNTPLP</sequence>
<proteinExistence type="predicted"/>
<evidence type="ECO:0000256" key="1">
    <source>
        <dbReference type="SAM" id="MobiDB-lite"/>
    </source>
</evidence>
<feature type="compositionally biased region" description="Basic residues" evidence="1">
    <location>
        <begin position="1"/>
        <end position="13"/>
    </location>
</feature>
<name>A0A645H5I3_9ZZZZ</name>
<reference evidence="2" key="1">
    <citation type="submission" date="2019-08" db="EMBL/GenBank/DDBJ databases">
        <authorList>
            <person name="Kucharzyk K."/>
            <person name="Murdoch R.W."/>
            <person name="Higgins S."/>
            <person name="Loffler F."/>
        </authorList>
    </citation>
    <scope>NUCLEOTIDE SEQUENCE</scope>
</reference>
<feature type="region of interest" description="Disordered" evidence="1">
    <location>
        <begin position="1"/>
        <end position="27"/>
    </location>
</feature>
<evidence type="ECO:0000313" key="2">
    <source>
        <dbReference type="EMBL" id="MPN33602.1"/>
    </source>
</evidence>
<dbReference type="AlphaFoldDB" id="A0A645H5I3"/>
<comment type="caution">
    <text evidence="2">The sequence shown here is derived from an EMBL/GenBank/DDBJ whole genome shotgun (WGS) entry which is preliminary data.</text>
</comment>
<accession>A0A645H5I3</accession>